<dbReference type="AlphaFoldDB" id="A0AA38MRS6"/>
<dbReference type="SUPFAM" id="SSF57959">
    <property type="entry name" value="Leucine zipper domain"/>
    <property type="match status" value="1"/>
</dbReference>
<evidence type="ECO:0000313" key="4">
    <source>
        <dbReference type="Proteomes" id="UP001168821"/>
    </source>
</evidence>
<feature type="region of interest" description="Disordered" evidence="1">
    <location>
        <begin position="1"/>
        <end position="29"/>
    </location>
</feature>
<accession>A0AA38MRS6</accession>
<comment type="caution">
    <text evidence="3">The sequence shown here is derived from an EMBL/GenBank/DDBJ whole genome shotgun (WGS) entry which is preliminary data.</text>
</comment>
<dbReference type="EMBL" id="JALNTZ010000001">
    <property type="protein sequence ID" value="KAJ3664958.1"/>
    <property type="molecule type" value="Genomic_DNA"/>
</dbReference>
<reference evidence="3" key="1">
    <citation type="journal article" date="2023" name="G3 (Bethesda)">
        <title>Whole genome assemblies of Zophobas morio and Tenebrio molitor.</title>
        <authorList>
            <person name="Kaur S."/>
            <person name="Stinson S.A."/>
            <person name="diCenzo G.C."/>
        </authorList>
    </citation>
    <scope>NUCLEOTIDE SEQUENCE</scope>
    <source>
        <strain evidence="3">QUZm001</strain>
    </source>
</reference>
<dbReference type="InterPro" id="IPR046347">
    <property type="entry name" value="bZIP_sf"/>
</dbReference>
<proteinExistence type="predicted"/>
<dbReference type="Pfam" id="PF00170">
    <property type="entry name" value="bZIP_1"/>
    <property type="match status" value="1"/>
</dbReference>
<dbReference type="CDD" id="cd14706">
    <property type="entry name" value="bZIP_CREBZF"/>
    <property type="match status" value="1"/>
</dbReference>
<dbReference type="InterPro" id="IPR004827">
    <property type="entry name" value="bZIP"/>
</dbReference>
<sequence>MVSNPKRMRYVSENFSSSEGEGFDEDDYRPDKRVSTGLVKKILEVTGNFQSDRHSKGKGKWLSKNAIMARENRLKKKIYITNLEKEVDELKTKNTDYLKVVESQSLLISDLKKEIKYLKSVIANSTDIGTLVKNIHQNTGMSVTTSLDQSLSRYVSKPKQPIARKTAHPWEEKTYPSYPTPEPDLALNDSFTDDLLNSELNEFLGDSFVSPVDLEEGVCDNHLKEHNYTSVHDDDGDDSDVGVCLHVSKHRVSLEFCSTCSDNATLAWNN</sequence>
<dbReference type="GO" id="GO:0005634">
    <property type="term" value="C:nucleus"/>
    <property type="evidence" value="ECO:0007669"/>
    <property type="project" value="UniProtKB-ARBA"/>
</dbReference>
<dbReference type="FunFam" id="1.20.5.170:FF:000125">
    <property type="entry name" value="LAS1-like, ribosome biogenesis factor"/>
    <property type="match status" value="1"/>
</dbReference>
<dbReference type="Proteomes" id="UP001168821">
    <property type="component" value="Unassembled WGS sequence"/>
</dbReference>
<evidence type="ECO:0000256" key="1">
    <source>
        <dbReference type="SAM" id="MobiDB-lite"/>
    </source>
</evidence>
<evidence type="ECO:0000313" key="3">
    <source>
        <dbReference type="EMBL" id="KAJ3664958.1"/>
    </source>
</evidence>
<feature type="domain" description="BZIP" evidence="2">
    <location>
        <begin position="62"/>
        <end position="115"/>
    </location>
</feature>
<dbReference type="GO" id="GO:0003700">
    <property type="term" value="F:DNA-binding transcription factor activity"/>
    <property type="evidence" value="ECO:0007669"/>
    <property type="project" value="InterPro"/>
</dbReference>
<name>A0AA38MRS6_9CUCU</name>
<keyword evidence="4" id="KW-1185">Reference proteome</keyword>
<dbReference type="Gene3D" id="1.20.5.170">
    <property type="match status" value="1"/>
</dbReference>
<organism evidence="3 4">
    <name type="scientific">Zophobas morio</name>
    <dbReference type="NCBI Taxonomy" id="2755281"/>
    <lineage>
        <taxon>Eukaryota</taxon>
        <taxon>Metazoa</taxon>
        <taxon>Ecdysozoa</taxon>
        <taxon>Arthropoda</taxon>
        <taxon>Hexapoda</taxon>
        <taxon>Insecta</taxon>
        <taxon>Pterygota</taxon>
        <taxon>Neoptera</taxon>
        <taxon>Endopterygota</taxon>
        <taxon>Coleoptera</taxon>
        <taxon>Polyphaga</taxon>
        <taxon>Cucujiformia</taxon>
        <taxon>Tenebrionidae</taxon>
        <taxon>Zophobas</taxon>
    </lineage>
</organism>
<evidence type="ECO:0000259" key="2">
    <source>
        <dbReference type="Pfam" id="PF00170"/>
    </source>
</evidence>
<gene>
    <name evidence="3" type="ORF">Zmor_000487</name>
</gene>
<protein>
    <recommendedName>
        <fullName evidence="2">BZIP domain-containing protein</fullName>
    </recommendedName>
</protein>